<dbReference type="AlphaFoldDB" id="A0A5C5ZF04"/>
<feature type="signal peptide" evidence="1">
    <location>
        <begin position="1"/>
        <end position="29"/>
    </location>
</feature>
<keyword evidence="3" id="KW-1185">Reference proteome</keyword>
<dbReference type="Proteomes" id="UP000318478">
    <property type="component" value="Unassembled WGS sequence"/>
</dbReference>
<comment type="caution">
    <text evidence="2">The sequence shown here is derived from an EMBL/GenBank/DDBJ whole genome shotgun (WGS) entry which is preliminary data.</text>
</comment>
<keyword evidence="1" id="KW-0732">Signal</keyword>
<feature type="chain" id="PRO_5022956911" description="PEP-CTERM protein-sorting domain-containing protein" evidence="1">
    <location>
        <begin position="30"/>
        <end position="331"/>
    </location>
</feature>
<organism evidence="2 3">
    <name type="scientific">Posidoniimonas polymericola</name>
    <dbReference type="NCBI Taxonomy" id="2528002"/>
    <lineage>
        <taxon>Bacteria</taxon>
        <taxon>Pseudomonadati</taxon>
        <taxon>Planctomycetota</taxon>
        <taxon>Planctomycetia</taxon>
        <taxon>Pirellulales</taxon>
        <taxon>Lacipirellulaceae</taxon>
        <taxon>Posidoniimonas</taxon>
    </lineage>
</organism>
<protein>
    <recommendedName>
        <fullName evidence="4">PEP-CTERM protein-sorting domain-containing protein</fullName>
    </recommendedName>
</protein>
<name>A0A5C5ZF04_9BACT</name>
<evidence type="ECO:0008006" key="4">
    <source>
        <dbReference type="Google" id="ProtNLM"/>
    </source>
</evidence>
<dbReference type="EMBL" id="SJPO01000001">
    <property type="protein sequence ID" value="TWT85954.1"/>
    <property type="molecule type" value="Genomic_DNA"/>
</dbReference>
<gene>
    <name evidence="2" type="ORF">Pla123a_07610</name>
</gene>
<evidence type="ECO:0000313" key="2">
    <source>
        <dbReference type="EMBL" id="TWT85954.1"/>
    </source>
</evidence>
<evidence type="ECO:0000313" key="3">
    <source>
        <dbReference type="Proteomes" id="UP000318478"/>
    </source>
</evidence>
<proteinExistence type="predicted"/>
<dbReference type="RefSeq" id="WP_146584172.1">
    <property type="nucleotide sequence ID" value="NZ_SJPO01000001.1"/>
</dbReference>
<sequence precursor="true">MRKRIESRRLTAVAVVAAFAAITVAPAYAVVAAVDSVALNLGANGGTVSAVTVNDVILADLTLPTSAAADAIRTGWNANGGTDPVDASTALGNNVITDGLLNTNATFQFGQGIALNDVLVFMEIDTQLSEGVTFFPVDSGGGKIGDYSLTLANNGDRSSAYGPQLVPGNYDLKIVDVADPLANFNVRGVSFSLSDFSGSAGNLSLAQGFRVEDELGGVGVDPSFAAIAAYLPPNADFVAPAGVGIEDFDVLRSNYLESGLTQAEGDANFDGVVDRKDYYVWRTEFLAAGGSMEGLSLFGVAAPEPSAMGAAAIALALLGVRRRVARRDSAK</sequence>
<reference evidence="2 3" key="1">
    <citation type="submission" date="2019-02" db="EMBL/GenBank/DDBJ databases">
        <title>Deep-cultivation of Planctomycetes and their phenomic and genomic characterization uncovers novel biology.</title>
        <authorList>
            <person name="Wiegand S."/>
            <person name="Jogler M."/>
            <person name="Boedeker C."/>
            <person name="Pinto D."/>
            <person name="Vollmers J."/>
            <person name="Rivas-Marin E."/>
            <person name="Kohn T."/>
            <person name="Peeters S.H."/>
            <person name="Heuer A."/>
            <person name="Rast P."/>
            <person name="Oberbeckmann S."/>
            <person name="Bunk B."/>
            <person name="Jeske O."/>
            <person name="Meyerdierks A."/>
            <person name="Storesund J.E."/>
            <person name="Kallscheuer N."/>
            <person name="Luecker S."/>
            <person name="Lage O.M."/>
            <person name="Pohl T."/>
            <person name="Merkel B.J."/>
            <person name="Hornburger P."/>
            <person name="Mueller R.-W."/>
            <person name="Bruemmer F."/>
            <person name="Labrenz M."/>
            <person name="Spormann A.M."/>
            <person name="Op Den Camp H."/>
            <person name="Overmann J."/>
            <person name="Amann R."/>
            <person name="Jetten M.S.M."/>
            <person name="Mascher T."/>
            <person name="Medema M.H."/>
            <person name="Devos D.P."/>
            <person name="Kaster A.-K."/>
            <person name="Ovreas L."/>
            <person name="Rohde M."/>
            <person name="Galperin M.Y."/>
            <person name="Jogler C."/>
        </authorList>
    </citation>
    <scope>NUCLEOTIDE SEQUENCE [LARGE SCALE GENOMIC DNA]</scope>
    <source>
        <strain evidence="2 3">Pla123a</strain>
    </source>
</reference>
<evidence type="ECO:0000256" key="1">
    <source>
        <dbReference type="SAM" id="SignalP"/>
    </source>
</evidence>
<accession>A0A5C5ZF04</accession>